<name>A0ABW4LDN3_9MICO</name>
<dbReference type="Pfam" id="PF03453">
    <property type="entry name" value="MoeA_N"/>
    <property type="match status" value="1"/>
</dbReference>
<proteinExistence type="predicted"/>
<keyword evidence="3" id="KW-1185">Reference proteome</keyword>
<feature type="non-terminal residue" evidence="2">
    <location>
        <position position="82"/>
    </location>
</feature>
<evidence type="ECO:0000313" key="2">
    <source>
        <dbReference type="EMBL" id="MFD1721656.1"/>
    </source>
</evidence>
<dbReference type="EMBL" id="JBHUEA010000011">
    <property type="protein sequence ID" value="MFD1721656.1"/>
    <property type="molecule type" value="Genomic_DNA"/>
</dbReference>
<reference evidence="3" key="1">
    <citation type="journal article" date="2019" name="Int. J. Syst. Evol. Microbiol.">
        <title>The Global Catalogue of Microorganisms (GCM) 10K type strain sequencing project: providing services to taxonomists for standard genome sequencing and annotation.</title>
        <authorList>
            <consortium name="The Broad Institute Genomics Platform"/>
            <consortium name="The Broad Institute Genome Sequencing Center for Infectious Disease"/>
            <person name="Wu L."/>
            <person name="Ma J."/>
        </authorList>
    </citation>
    <scope>NUCLEOTIDE SEQUENCE [LARGE SCALE GENOMIC DNA]</scope>
    <source>
        <strain evidence="3">CGMCC 1.12471</strain>
    </source>
</reference>
<sequence>MTEPGWDAARAIAREQHPLPVVEVPLAAAVGAVLAEDATAVAPVPHYDSAAMDGWAVAGPPPWRVGATPAARGAVEVVAGGL</sequence>
<accession>A0ABW4LDN3</accession>
<dbReference type="SUPFAM" id="SSF63882">
    <property type="entry name" value="MoeA N-terminal region -like"/>
    <property type="match status" value="1"/>
</dbReference>
<dbReference type="Proteomes" id="UP001597347">
    <property type="component" value="Unassembled WGS sequence"/>
</dbReference>
<comment type="caution">
    <text evidence="2">The sequence shown here is derived from an EMBL/GenBank/DDBJ whole genome shotgun (WGS) entry which is preliminary data.</text>
</comment>
<dbReference type="Gene3D" id="3.90.105.10">
    <property type="entry name" value="Molybdopterin biosynthesis moea protein, domain 2"/>
    <property type="match status" value="1"/>
</dbReference>
<dbReference type="InterPro" id="IPR036135">
    <property type="entry name" value="MoeA_linker/N_sf"/>
</dbReference>
<evidence type="ECO:0000313" key="3">
    <source>
        <dbReference type="Proteomes" id="UP001597347"/>
    </source>
</evidence>
<feature type="domain" description="MoeA N-terminal and linker" evidence="1">
    <location>
        <begin position="7"/>
        <end position="71"/>
    </location>
</feature>
<gene>
    <name evidence="2" type="ORF">ACFSBI_08845</name>
</gene>
<dbReference type="InterPro" id="IPR005110">
    <property type="entry name" value="MoeA_linker/N"/>
</dbReference>
<organism evidence="2 3">
    <name type="scientific">Amnibacterium endophyticum</name>
    <dbReference type="NCBI Taxonomy" id="2109337"/>
    <lineage>
        <taxon>Bacteria</taxon>
        <taxon>Bacillati</taxon>
        <taxon>Actinomycetota</taxon>
        <taxon>Actinomycetes</taxon>
        <taxon>Micrococcales</taxon>
        <taxon>Microbacteriaceae</taxon>
        <taxon>Amnibacterium</taxon>
    </lineage>
</organism>
<protein>
    <submittedName>
        <fullName evidence="2">Molybdopterin molybdenumtransferase MoeA</fullName>
    </submittedName>
</protein>
<evidence type="ECO:0000259" key="1">
    <source>
        <dbReference type="Pfam" id="PF03453"/>
    </source>
</evidence>